<organism evidence="5 6">
    <name type="scientific">Gordonia otitidis (strain DSM 44809 / CCUG 52243 / JCM 12355 / NBRC 100426 / IFM 10032)</name>
    <dbReference type="NCBI Taxonomy" id="1108044"/>
    <lineage>
        <taxon>Bacteria</taxon>
        <taxon>Bacillati</taxon>
        <taxon>Actinomycetota</taxon>
        <taxon>Actinomycetes</taxon>
        <taxon>Mycobacteriales</taxon>
        <taxon>Gordoniaceae</taxon>
        <taxon>Gordonia</taxon>
    </lineage>
</organism>
<dbReference type="InterPro" id="IPR050166">
    <property type="entry name" value="ABC_transporter_ATP-bind"/>
</dbReference>
<comment type="caution">
    <text evidence="5">The sequence shown here is derived from an EMBL/GenBank/DDBJ whole genome shotgun (WGS) entry which is preliminary data.</text>
</comment>
<evidence type="ECO:0000256" key="1">
    <source>
        <dbReference type="ARBA" id="ARBA00022448"/>
    </source>
</evidence>
<reference evidence="5" key="1">
    <citation type="submission" date="2012-02" db="EMBL/GenBank/DDBJ databases">
        <title>Whole genome shotgun sequence of Gordonia otitidis NBRC 100426.</title>
        <authorList>
            <person name="Yoshida I."/>
            <person name="Hosoyama A."/>
            <person name="Tsuchikane K."/>
            <person name="Katsumata H."/>
            <person name="Yamazaki S."/>
            <person name="Fujita N."/>
        </authorList>
    </citation>
    <scope>NUCLEOTIDE SEQUENCE [LARGE SCALE GENOMIC DNA]</scope>
    <source>
        <strain evidence="5">NBRC 100426</strain>
    </source>
</reference>
<dbReference type="GO" id="GO:0016887">
    <property type="term" value="F:ATP hydrolysis activity"/>
    <property type="evidence" value="ECO:0007669"/>
    <property type="project" value="InterPro"/>
</dbReference>
<evidence type="ECO:0000259" key="4">
    <source>
        <dbReference type="PROSITE" id="PS50893"/>
    </source>
</evidence>
<evidence type="ECO:0000256" key="3">
    <source>
        <dbReference type="ARBA" id="ARBA00022840"/>
    </source>
</evidence>
<dbReference type="Pfam" id="PF00005">
    <property type="entry name" value="ABC_tran"/>
    <property type="match status" value="1"/>
</dbReference>
<proteinExistence type="predicted"/>
<protein>
    <submittedName>
        <fullName evidence="5">ABC transporter ATP-binding protein</fullName>
    </submittedName>
</protein>
<evidence type="ECO:0000313" key="5">
    <source>
        <dbReference type="EMBL" id="GAB33956.1"/>
    </source>
</evidence>
<dbReference type="STRING" id="1108044.GOOTI_088_00050"/>
<dbReference type="PROSITE" id="PS50893">
    <property type="entry name" value="ABC_TRANSPORTER_2"/>
    <property type="match status" value="1"/>
</dbReference>
<gene>
    <name evidence="5" type="ORF">GOOTI_088_00050</name>
</gene>
<dbReference type="Gene3D" id="3.40.50.300">
    <property type="entry name" value="P-loop containing nucleotide triphosphate hydrolases"/>
    <property type="match status" value="1"/>
</dbReference>
<dbReference type="EMBL" id="BAFB01000088">
    <property type="protein sequence ID" value="GAB33956.1"/>
    <property type="molecule type" value="Genomic_DNA"/>
</dbReference>
<dbReference type="RefSeq" id="WP_007238197.1">
    <property type="nucleotide sequence ID" value="NZ_BAFB01000088.1"/>
</dbReference>
<sequence>MAHNTETRRRSAATRAAAIQARFTSDIPVSNDGPGAAVNLDRLQLGFDGKVAANITLDIEPGEVVVFLGPSGCGKSTILRALAGLLTPMGGEATVNGRPVTGNDAHCAMVFQEDALFPWRTAAKNVQFPLRLRGLGRSESKREAAKYLDQVGLSAYLDHLPSHLSGGMRQRVQLARTLACDPLVMLMDEPFGALDAQTRLDMQQLLISVWEQTRMTILFVTHDVDEALLLADRVVLLTHRPASVADVITIENPRDSQAQFTEEYQRRRQSILEFLGHAPVGAH</sequence>
<dbReference type="InterPro" id="IPR003439">
    <property type="entry name" value="ABC_transporter-like_ATP-bd"/>
</dbReference>
<dbReference type="PANTHER" id="PTHR42788:SF13">
    <property type="entry name" value="ALIPHATIC SULFONATES IMPORT ATP-BINDING PROTEIN SSUB"/>
    <property type="match status" value="1"/>
</dbReference>
<dbReference type="PANTHER" id="PTHR42788">
    <property type="entry name" value="TAURINE IMPORT ATP-BINDING PROTEIN-RELATED"/>
    <property type="match status" value="1"/>
</dbReference>
<keyword evidence="2" id="KW-0547">Nucleotide-binding</keyword>
<dbReference type="CDD" id="cd03293">
    <property type="entry name" value="ABC_NrtD_SsuB_transporters"/>
    <property type="match status" value="1"/>
</dbReference>
<keyword evidence="6" id="KW-1185">Reference proteome</keyword>
<dbReference type="SMART" id="SM00382">
    <property type="entry name" value="AAA"/>
    <property type="match status" value="1"/>
</dbReference>
<dbReference type="SUPFAM" id="SSF52540">
    <property type="entry name" value="P-loop containing nucleoside triphosphate hydrolases"/>
    <property type="match status" value="1"/>
</dbReference>
<dbReference type="Proteomes" id="UP000005038">
    <property type="component" value="Unassembled WGS sequence"/>
</dbReference>
<keyword evidence="3 5" id="KW-0067">ATP-binding</keyword>
<dbReference type="InterPro" id="IPR017871">
    <property type="entry name" value="ABC_transporter-like_CS"/>
</dbReference>
<accession>H5TKE8</accession>
<dbReference type="PROSITE" id="PS00211">
    <property type="entry name" value="ABC_TRANSPORTER_1"/>
    <property type="match status" value="1"/>
</dbReference>
<dbReference type="InterPro" id="IPR003593">
    <property type="entry name" value="AAA+_ATPase"/>
</dbReference>
<dbReference type="AlphaFoldDB" id="H5TKE8"/>
<keyword evidence="1" id="KW-0813">Transport</keyword>
<dbReference type="InterPro" id="IPR027417">
    <property type="entry name" value="P-loop_NTPase"/>
</dbReference>
<dbReference type="GO" id="GO:0005524">
    <property type="term" value="F:ATP binding"/>
    <property type="evidence" value="ECO:0007669"/>
    <property type="project" value="UniProtKB-KW"/>
</dbReference>
<name>H5TKE8_GORO1</name>
<feature type="domain" description="ABC transporter" evidence="4">
    <location>
        <begin position="35"/>
        <end position="264"/>
    </location>
</feature>
<evidence type="ECO:0000256" key="2">
    <source>
        <dbReference type="ARBA" id="ARBA00022741"/>
    </source>
</evidence>
<evidence type="ECO:0000313" key="6">
    <source>
        <dbReference type="Proteomes" id="UP000005038"/>
    </source>
</evidence>